<gene>
    <name evidence="1" type="ORF">S03H2_65353</name>
</gene>
<proteinExistence type="predicted"/>
<protein>
    <submittedName>
        <fullName evidence="1">Uncharacterized protein</fullName>
    </submittedName>
</protein>
<organism evidence="1">
    <name type="scientific">marine sediment metagenome</name>
    <dbReference type="NCBI Taxonomy" id="412755"/>
    <lineage>
        <taxon>unclassified sequences</taxon>
        <taxon>metagenomes</taxon>
        <taxon>ecological metagenomes</taxon>
    </lineage>
</organism>
<accession>X1IWM3</accession>
<evidence type="ECO:0000313" key="1">
    <source>
        <dbReference type="EMBL" id="GAH86122.1"/>
    </source>
</evidence>
<name>X1IWM3_9ZZZZ</name>
<dbReference type="EMBL" id="BARU01042548">
    <property type="protein sequence ID" value="GAH86122.1"/>
    <property type="molecule type" value="Genomic_DNA"/>
</dbReference>
<sequence length="42" mass="4844">MTERSLACIRAIFLKEQNNLRKFSAFWVRYISGVLSLLHGSS</sequence>
<dbReference type="AlphaFoldDB" id="X1IWM3"/>
<feature type="non-terminal residue" evidence="1">
    <location>
        <position position="42"/>
    </location>
</feature>
<comment type="caution">
    <text evidence="1">The sequence shown here is derived from an EMBL/GenBank/DDBJ whole genome shotgun (WGS) entry which is preliminary data.</text>
</comment>
<reference evidence="1" key="1">
    <citation type="journal article" date="2014" name="Front. Microbiol.">
        <title>High frequency of phylogenetically diverse reductive dehalogenase-homologous genes in deep subseafloor sedimentary metagenomes.</title>
        <authorList>
            <person name="Kawai M."/>
            <person name="Futagami T."/>
            <person name="Toyoda A."/>
            <person name="Takaki Y."/>
            <person name="Nishi S."/>
            <person name="Hori S."/>
            <person name="Arai W."/>
            <person name="Tsubouchi T."/>
            <person name="Morono Y."/>
            <person name="Uchiyama I."/>
            <person name="Ito T."/>
            <person name="Fujiyama A."/>
            <person name="Inagaki F."/>
            <person name="Takami H."/>
        </authorList>
    </citation>
    <scope>NUCLEOTIDE SEQUENCE</scope>
    <source>
        <strain evidence="1">Expedition CK06-06</strain>
    </source>
</reference>